<accession>F0NXX4</accession>
<proteinExistence type="predicted"/>
<evidence type="ECO:0000259" key="1">
    <source>
        <dbReference type="Pfam" id="PF01507"/>
    </source>
</evidence>
<evidence type="ECO:0000313" key="2">
    <source>
        <dbReference type="EMBL" id="ADX68042.1"/>
    </source>
</evidence>
<dbReference type="EMBL" id="CP002455">
    <property type="protein sequence ID" value="ADX68042.1"/>
    <property type="molecule type" value="Genomic_DNA"/>
</dbReference>
<dbReference type="eggNOG" id="COG0175">
    <property type="taxonomic scope" value="Bacteria"/>
</dbReference>
<organism evidence="2 3">
    <name type="scientific">Weeksella virosa (strain ATCC 43766 / DSM 16922 / JCM 21250 / CCUG 30538 / CDC 9751 / IAM 14551 / NBRC 16016 / NCTC 11634 / CL345/78)</name>
    <dbReference type="NCBI Taxonomy" id="865938"/>
    <lineage>
        <taxon>Bacteria</taxon>
        <taxon>Pseudomonadati</taxon>
        <taxon>Bacteroidota</taxon>
        <taxon>Flavobacteriia</taxon>
        <taxon>Flavobacteriales</taxon>
        <taxon>Weeksellaceae</taxon>
        <taxon>Weeksella</taxon>
    </lineage>
</organism>
<dbReference type="RefSeq" id="WP_013598432.1">
    <property type="nucleotide sequence ID" value="NC_015144.1"/>
</dbReference>
<dbReference type="SUPFAM" id="SSF52402">
    <property type="entry name" value="Adenine nucleotide alpha hydrolases-like"/>
    <property type="match status" value="1"/>
</dbReference>
<dbReference type="KEGG" id="wvi:Weevi_1338"/>
<dbReference type="InterPro" id="IPR002500">
    <property type="entry name" value="PAPS_reduct_dom"/>
</dbReference>
<dbReference type="Proteomes" id="UP000008641">
    <property type="component" value="Chromosome"/>
</dbReference>
<dbReference type="Gene3D" id="3.40.50.620">
    <property type="entry name" value="HUPs"/>
    <property type="match status" value="1"/>
</dbReference>
<dbReference type="GO" id="GO:0003824">
    <property type="term" value="F:catalytic activity"/>
    <property type="evidence" value="ECO:0007669"/>
    <property type="project" value="InterPro"/>
</dbReference>
<dbReference type="STRING" id="865938.Weevi_1338"/>
<keyword evidence="3" id="KW-1185">Reference proteome</keyword>
<name>F0NXX4_WEEVC</name>
<reference evidence="2 3" key="1">
    <citation type="journal article" date="2011" name="Stand. Genomic Sci.">
        <title>Complete genome sequence of Weeksella virosa type strain (9751).</title>
        <authorList>
            <person name="Lang E."/>
            <person name="Teshima H."/>
            <person name="Lucas S."/>
            <person name="Lapidus A."/>
            <person name="Hammon N."/>
            <person name="Deshpande S."/>
            <person name="Nolan M."/>
            <person name="Cheng J.F."/>
            <person name="Pitluck S."/>
            <person name="Liolios K."/>
            <person name="Pagani I."/>
            <person name="Mikhailova N."/>
            <person name="Ivanova N."/>
            <person name="Mavromatis K."/>
            <person name="Pati A."/>
            <person name="Tapia R."/>
            <person name="Han C."/>
            <person name="Goodwin L."/>
            <person name="Chen A."/>
            <person name="Palaniappan K."/>
            <person name="Land M."/>
            <person name="Hauser L."/>
            <person name="Chang Y.J."/>
            <person name="Jeffries C.D."/>
            <person name="Brambilla E.M."/>
            <person name="Kopitz M."/>
            <person name="Rohde M."/>
            <person name="Goker M."/>
            <person name="Tindall B.J."/>
            <person name="Detter J.C."/>
            <person name="Woyke T."/>
            <person name="Bristow J."/>
            <person name="Eisen J.A."/>
            <person name="Markowitz V."/>
            <person name="Hugenholtz P."/>
            <person name="Klenk H.P."/>
            <person name="Kyrpides N.C."/>
        </authorList>
    </citation>
    <scope>NUCLEOTIDE SEQUENCE [LARGE SCALE GENOMIC DNA]</scope>
    <source>
        <strain evidence="3">ATCC 43766 / DSM 16922 / JCM 21250 / NBRC 16016 / NCTC 11634 / CL345/78</strain>
    </source>
</reference>
<sequence>MLTPLEHAKKVISTVRDRSNRAILFYSAGKDSIVLLDLMAKQFDEVVCAFINFSKSFNTLIIKQ</sequence>
<feature type="domain" description="Phosphoadenosine phosphosulphate reductase" evidence="1">
    <location>
        <begin position="23"/>
        <end position="60"/>
    </location>
</feature>
<dbReference type="InterPro" id="IPR014729">
    <property type="entry name" value="Rossmann-like_a/b/a_fold"/>
</dbReference>
<evidence type="ECO:0000313" key="3">
    <source>
        <dbReference type="Proteomes" id="UP000008641"/>
    </source>
</evidence>
<reference evidence="3" key="2">
    <citation type="journal article" date="2011" name="Stand. Genomic Sci.">
        <title>Complete genome sequence of Weeksella virosa type strain (9751T).</title>
        <authorList>
            <person name="Lang E."/>
            <person name="Teshima H."/>
            <person name="Lucas S."/>
            <person name="Lapidus A."/>
            <person name="Hammon N."/>
            <person name="Deshpande S."/>
            <person name="Nolan M."/>
            <person name="Cheng J."/>
            <person name="Pitluck S."/>
            <person name="Liolios K."/>
            <person name="Pagani I."/>
            <person name="Mikhailova N."/>
            <person name="Ivanova N."/>
            <person name="Mavromatis K."/>
            <person name="Pati A."/>
            <person name="Tapia R."/>
            <person name="Han C."/>
            <person name="Goodwin L."/>
            <person name="Chen A."/>
            <person name="Palaniappan K."/>
            <person name="Land M."/>
            <person name="Hauser L."/>
            <person name="Chang Y."/>
            <person name="Jeffries C."/>
            <person name="Brambilla E."/>
            <person name="Kopitz M."/>
            <person name="Rohde M."/>
            <person name="Goker M."/>
            <person name="Tindall B."/>
            <person name="Detter J."/>
            <person name="Woyke T."/>
            <person name="Bristow J."/>
            <person name="Eisen J."/>
            <person name="Markowitz V."/>
            <person name="Hugenholtz P."/>
            <person name="Klenk H."/>
            <person name="Kyrpides N."/>
        </authorList>
    </citation>
    <scope>NUCLEOTIDE SEQUENCE [LARGE SCALE GENOMIC DNA]</scope>
    <source>
        <strain evidence="3">ATCC 43766 / DSM 16922 / JCM 21250 / NBRC 16016 / NCTC 11634 / CL345/78</strain>
    </source>
</reference>
<gene>
    <name evidence="2" type="ordered locus">Weevi_1338</name>
</gene>
<dbReference type="Pfam" id="PF01507">
    <property type="entry name" value="PAPS_reduct"/>
    <property type="match status" value="1"/>
</dbReference>
<dbReference type="HOGENOM" id="CLU_2866693_0_0_10"/>
<dbReference type="AlphaFoldDB" id="F0NXX4"/>
<protein>
    <submittedName>
        <fullName evidence="2">Phosphoadenosine phosphosulfate reductase</fullName>
    </submittedName>
</protein>